<protein>
    <submittedName>
        <fullName evidence="1">Uncharacterized protein</fullName>
    </submittedName>
</protein>
<gene>
    <name evidence="1" type="ORF">Godav_017271</name>
</gene>
<dbReference type="Proteomes" id="UP000593561">
    <property type="component" value="Unassembled WGS sequence"/>
</dbReference>
<dbReference type="AlphaFoldDB" id="A0A7J8QSR9"/>
<organism evidence="1 2">
    <name type="scientific">Gossypium davidsonii</name>
    <name type="common">Davidson's cotton</name>
    <name type="synonym">Gossypium klotzschianum subsp. davidsonii</name>
    <dbReference type="NCBI Taxonomy" id="34287"/>
    <lineage>
        <taxon>Eukaryota</taxon>
        <taxon>Viridiplantae</taxon>
        <taxon>Streptophyta</taxon>
        <taxon>Embryophyta</taxon>
        <taxon>Tracheophyta</taxon>
        <taxon>Spermatophyta</taxon>
        <taxon>Magnoliopsida</taxon>
        <taxon>eudicotyledons</taxon>
        <taxon>Gunneridae</taxon>
        <taxon>Pentapetalae</taxon>
        <taxon>rosids</taxon>
        <taxon>malvids</taxon>
        <taxon>Malvales</taxon>
        <taxon>Malvaceae</taxon>
        <taxon>Malvoideae</taxon>
        <taxon>Gossypium</taxon>
    </lineage>
</organism>
<reference evidence="1 2" key="1">
    <citation type="journal article" date="2019" name="Genome Biol. Evol.">
        <title>Insights into the evolution of the New World diploid cottons (Gossypium, subgenus Houzingenia) based on genome sequencing.</title>
        <authorList>
            <person name="Grover C.E."/>
            <person name="Arick M.A. 2nd"/>
            <person name="Thrash A."/>
            <person name="Conover J.L."/>
            <person name="Sanders W.S."/>
            <person name="Peterson D.G."/>
            <person name="Frelichowski J.E."/>
            <person name="Scheffler J.A."/>
            <person name="Scheffler B.E."/>
            <person name="Wendel J.F."/>
        </authorList>
    </citation>
    <scope>NUCLEOTIDE SEQUENCE [LARGE SCALE GENOMIC DNA]</scope>
    <source>
        <strain evidence="1">27</strain>
        <tissue evidence="1">Leaf</tissue>
    </source>
</reference>
<evidence type="ECO:0000313" key="2">
    <source>
        <dbReference type="Proteomes" id="UP000593561"/>
    </source>
</evidence>
<sequence length="137" mass="15798">MATVYTNRAIKAYESWCNYKPLVQSNLVTRMESMTTPTCNVYVGWKKGNARDQKQAVDCSIHPCIFVSYGFIVFWTKDKLLGKIFEGKEIKVNWEIQPVWDDIVVMGRLFPFTRYCGNDTKALYRTCNEAAKVLSTC</sequence>
<accession>A0A7J8QSR9</accession>
<dbReference type="EMBL" id="JABFAC010000001">
    <property type="protein sequence ID" value="MBA0604621.1"/>
    <property type="molecule type" value="Genomic_DNA"/>
</dbReference>
<comment type="caution">
    <text evidence="1">The sequence shown here is derived from an EMBL/GenBank/DDBJ whole genome shotgun (WGS) entry which is preliminary data.</text>
</comment>
<name>A0A7J8QSR9_GOSDV</name>
<proteinExistence type="predicted"/>
<keyword evidence="2" id="KW-1185">Reference proteome</keyword>
<evidence type="ECO:0000313" key="1">
    <source>
        <dbReference type="EMBL" id="MBA0604621.1"/>
    </source>
</evidence>